<comment type="pathway">
    <text evidence="1">Glycan metabolism; pectin degradation; 2-dehydro-3-deoxy-D-gluconate from pectin: step 1/5.</text>
</comment>
<accession>A0A5J5BAR0</accession>
<keyword evidence="7" id="KW-1133">Transmembrane helix</keyword>
<dbReference type="Proteomes" id="UP000325577">
    <property type="component" value="Linkage Group LG14"/>
</dbReference>
<keyword evidence="4" id="KW-0378">Hydrolase</keyword>
<evidence type="ECO:0000256" key="5">
    <source>
        <dbReference type="ARBA" id="ARBA00023085"/>
    </source>
</evidence>
<evidence type="ECO:0000256" key="3">
    <source>
        <dbReference type="ARBA" id="ARBA00013229"/>
    </source>
</evidence>
<keyword evidence="11" id="KW-1185">Reference proteome</keyword>
<keyword evidence="5" id="KW-0063">Aspartyl esterase</keyword>
<evidence type="ECO:0000256" key="6">
    <source>
        <dbReference type="ARBA" id="ARBA00047928"/>
    </source>
</evidence>
<dbReference type="UniPathway" id="UPA00545">
    <property type="reaction ID" value="UER00823"/>
</dbReference>
<dbReference type="EMBL" id="CM018037">
    <property type="protein sequence ID" value="KAA8539734.1"/>
    <property type="molecule type" value="Genomic_DNA"/>
</dbReference>
<evidence type="ECO:0000313" key="10">
    <source>
        <dbReference type="EMBL" id="KAA8539734.1"/>
    </source>
</evidence>
<dbReference type="Gene3D" id="2.160.20.10">
    <property type="entry name" value="Single-stranded right-handed beta-helix, Pectin lyase-like"/>
    <property type="match status" value="1"/>
</dbReference>
<gene>
    <name evidence="10" type="ORF">F0562_026426</name>
</gene>
<keyword evidence="8" id="KW-0732">Signal</keyword>
<dbReference type="GO" id="GO:0042545">
    <property type="term" value="P:cell wall modification"/>
    <property type="evidence" value="ECO:0007669"/>
    <property type="project" value="InterPro"/>
</dbReference>
<evidence type="ECO:0000259" key="9">
    <source>
        <dbReference type="Pfam" id="PF01095"/>
    </source>
</evidence>
<feature type="signal peptide" evidence="8">
    <location>
        <begin position="1"/>
        <end position="22"/>
    </location>
</feature>
<dbReference type="InterPro" id="IPR011050">
    <property type="entry name" value="Pectin_lyase_fold/virulence"/>
</dbReference>
<dbReference type="PANTHER" id="PTHR31321">
    <property type="entry name" value="ACYL-COA THIOESTER HYDROLASE YBHC-RELATED"/>
    <property type="match status" value="1"/>
</dbReference>
<dbReference type="OrthoDB" id="1373757at2759"/>
<evidence type="ECO:0000313" key="11">
    <source>
        <dbReference type="Proteomes" id="UP000325577"/>
    </source>
</evidence>
<evidence type="ECO:0000256" key="2">
    <source>
        <dbReference type="ARBA" id="ARBA00008891"/>
    </source>
</evidence>
<dbReference type="PANTHER" id="PTHR31321:SF87">
    <property type="entry name" value="PECTINESTERASE 63-RELATED"/>
    <property type="match status" value="1"/>
</dbReference>
<dbReference type="Pfam" id="PF01095">
    <property type="entry name" value="Pectinesterase"/>
    <property type="match status" value="1"/>
</dbReference>
<dbReference type="GO" id="GO:0045490">
    <property type="term" value="P:pectin catabolic process"/>
    <property type="evidence" value="ECO:0007669"/>
    <property type="project" value="UniProtKB-UniPathway"/>
</dbReference>
<dbReference type="EC" id="3.1.1.11" evidence="3"/>
<dbReference type="InterPro" id="IPR012334">
    <property type="entry name" value="Pectin_lyas_fold"/>
</dbReference>
<protein>
    <recommendedName>
        <fullName evidence="3">pectinesterase</fullName>
        <ecNumber evidence="3">3.1.1.11</ecNumber>
    </recommendedName>
</protein>
<feature type="domain" description="Pectinesterase catalytic" evidence="9">
    <location>
        <begin position="152"/>
        <end position="264"/>
    </location>
</feature>
<dbReference type="AlphaFoldDB" id="A0A5J5BAR0"/>
<keyword evidence="7" id="KW-0472">Membrane</keyword>
<keyword evidence="7" id="KW-0812">Transmembrane</keyword>
<comment type="catalytic activity">
    <reaction evidence="6">
        <text>[(1-&gt;4)-alpha-D-galacturonosyl methyl ester](n) + n H2O = [(1-&gt;4)-alpha-D-galacturonosyl](n) + n methanol + n H(+)</text>
        <dbReference type="Rhea" id="RHEA:22380"/>
        <dbReference type="Rhea" id="RHEA-COMP:14570"/>
        <dbReference type="Rhea" id="RHEA-COMP:14573"/>
        <dbReference type="ChEBI" id="CHEBI:15377"/>
        <dbReference type="ChEBI" id="CHEBI:15378"/>
        <dbReference type="ChEBI" id="CHEBI:17790"/>
        <dbReference type="ChEBI" id="CHEBI:140522"/>
        <dbReference type="ChEBI" id="CHEBI:140523"/>
        <dbReference type="EC" id="3.1.1.11"/>
    </reaction>
</comment>
<reference evidence="10 11" key="1">
    <citation type="submission" date="2019-09" db="EMBL/GenBank/DDBJ databases">
        <title>A chromosome-level genome assembly of the Chinese tupelo Nyssa sinensis.</title>
        <authorList>
            <person name="Yang X."/>
            <person name="Kang M."/>
            <person name="Yang Y."/>
            <person name="Xiong H."/>
            <person name="Wang M."/>
            <person name="Zhang Z."/>
            <person name="Wang Z."/>
            <person name="Wu H."/>
            <person name="Ma T."/>
            <person name="Liu J."/>
            <person name="Xi Z."/>
        </authorList>
    </citation>
    <scope>NUCLEOTIDE SEQUENCE [LARGE SCALE GENOMIC DNA]</scope>
    <source>
        <strain evidence="10">J267</strain>
        <tissue evidence="10">Leaf</tissue>
    </source>
</reference>
<evidence type="ECO:0000256" key="4">
    <source>
        <dbReference type="ARBA" id="ARBA00022801"/>
    </source>
</evidence>
<evidence type="ECO:0000256" key="7">
    <source>
        <dbReference type="SAM" id="Phobius"/>
    </source>
</evidence>
<evidence type="ECO:0000256" key="1">
    <source>
        <dbReference type="ARBA" id="ARBA00005184"/>
    </source>
</evidence>
<dbReference type="InterPro" id="IPR000070">
    <property type="entry name" value="Pectinesterase_cat"/>
</dbReference>
<feature type="transmembrane region" description="Helical" evidence="7">
    <location>
        <begin position="137"/>
        <end position="156"/>
    </location>
</feature>
<organism evidence="10 11">
    <name type="scientific">Nyssa sinensis</name>
    <dbReference type="NCBI Taxonomy" id="561372"/>
    <lineage>
        <taxon>Eukaryota</taxon>
        <taxon>Viridiplantae</taxon>
        <taxon>Streptophyta</taxon>
        <taxon>Embryophyta</taxon>
        <taxon>Tracheophyta</taxon>
        <taxon>Spermatophyta</taxon>
        <taxon>Magnoliopsida</taxon>
        <taxon>eudicotyledons</taxon>
        <taxon>Gunneridae</taxon>
        <taxon>Pentapetalae</taxon>
        <taxon>asterids</taxon>
        <taxon>Cornales</taxon>
        <taxon>Nyssaceae</taxon>
        <taxon>Nyssa</taxon>
    </lineage>
</organism>
<sequence length="271" mass="29718">MATIAVKAVIATILLTIPVIFSDDTAPIPADKSKVDNWFKTNVMPYAARKGTLDPALVAAQAKPKVIKVKQDGTGNFKTGKPFVTFYGATYAMPTLVFSGTAAQYGTIDSATLTVFSDYFTAINIAIVVRNPSKCCFLVSLVLVFLIYMWESMTMITAQARDHNTDDNGYSFVQCSVTGTDKNSVLGRAWRPFSRVVFAYSDLGDVVTPQGWSDNSEPQFDNKLFFGEYKNWGPGSNPSGRAKFSKQLSDAEAQPFISLAFIQGSKWLLPY</sequence>
<dbReference type="SUPFAM" id="SSF51126">
    <property type="entry name" value="Pectin lyase-like"/>
    <property type="match status" value="1"/>
</dbReference>
<proteinExistence type="inferred from homology"/>
<evidence type="ECO:0000256" key="8">
    <source>
        <dbReference type="SAM" id="SignalP"/>
    </source>
</evidence>
<name>A0A5J5BAR0_9ASTE</name>
<feature type="chain" id="PRO_5023894744" description="pectinesterase" evidence="8">
    <location>
        <begin position="23"/>
        <end position="271"/>
    </location>
</feature>
<comment type="similarity">
    <text evidence="2">Belongs to the pectinesterase family.</text>
</comment>
<dbReference type="GO" id="GO:0030599">
    <property type="term" value="F:pectinesterase activity"/>
    <property type="evidence" value="ECO:0007669"/>
    <property type="project" value="UniProtKB-EC"/>
</dbReference>